<dbReference type="Gene3D" id="3.40.30.10">
    <property type="entry name" value="Glutaredoxin"/>
    <property type="match status" value="1"/>
</dbReference>
<dbReference type="CDD" id="cd03062">
    <property type="entry name" value="TRX_Fd_Sucrase"/>
    <property type="match status" value="1"/>
</dbReference>
<evidence type="ECO:0000313" key="1">
    <source>
        <dbReference type="EMBL" id="CAF9907489.1"/>
    </source>
</evidence>
<name>A0A8H3EJ39_9LECA</name>
<dbReference type="OrthoDB" id="10253744at2759"/>
<organism evidence="1 2">
    <name type="scientific">Gomphillus americanus</name>
    <dbReference type="NCBI Taxonomy" id="1940652"/>
    <lineage>
        <taxon>Eukaryota</taxon>
        <taxon>Fungi</taxon>
        <taxon>Dikarya</taxon>
        <taxon>Ascomycota</taxon>
        <taxon>Pezizomycotina</taxon>
        <taxon>Lecanoromycetes</taxon>
        <taxon>OSLEUM clade</taxon>
        <taxon>Ostropomycetidae</taxon>
        <taxon>Ostropales</taxon>
        <taxon>Graphidaceae</taxon>
        <taxon>Gomphilloideae</taxon>
        <taxon>Gomphillus</taxon>
    </lineage>
</organism>
<gene>
    <name evidence="1" type="ORF">GOMPHAMPRED_005121</name>
</gene>
<evidence type="ECO:0000313" key="2">
    <source>
        <dbReference type="Proteomes" id="UP000664169"/>
    </source>
</evidence>
<dbReference type="InterPro" id="IPR009737">
    <property type="entry name" value="Aim32/Apd1-like"/>
</dbReference>
<sequence length="352" mass="38475">MAAVASFFKRSKYTIKGIVKQNHSAAPEGQLFTKVDPAVDGEDCDHDCSTCTIKYPAKFSIDEEEPLYGHVKGWATHLLVATGKSDWVRDVADEKGSVMEAVEKASKPSNGRLMLSASNIPTPCHDTNYKEPTTCLLLPAFTIIENVTPANVPDLITSVVDSAPTTTSPLLGRGNANESETYGSLNGLKISSGLSTRACPHGAVILLCSQKTRDARCGQSAPLLKREFERHLRPLGLYRDFEDERPGGVGIFFISHVGGHKFSANVMIYRRAGFGRSSLLENGGVRATETNQIDITEAELRDAGASQCIWLARVRPEDCEGIINFTVMQGKVVKPERQLRGGFDREKELCSW</sequence>
<dbReference type="Pfam" id="PF06999">
    <property type="entry name" value="Suc_Fer-like"/>
    <property type="match status" value="1"/>
</dbReference>
<dbReference type="PANTHER" id="PTHR31902:SF14">
    <property type="entry name" value="ACTIN PATCHES DISTAL PROTEIN 1"/>
    <property type="match status" value="1"/>
</dbReference>
<dbReference type="AlphaFoldDB" id="A0A8H3EJ39"/>
<accession>A0A8H3EJ39</accession>
<comment type="caution">
    <text evidence="1">The sequence shown here is derived from an EMBL/GenBank/DDBJ whole genome shotgun (WGS) entry which is preliminary data.</text>
</comment>
<dbReference type="PANTHER" id="PTHR31902">
    <property type="entry name" value="ACTIN PATCHES DISTAL PROTEIN 1"/>
    <property type="match status" value="1"/>
</dbReference>
<dbReference type="EMBL" id="CAJPDQ010000003">
    <property type="protein sequence ID" value="CAF9907489.1"/>
    <property type="molecule type" value="Genomic_DNA"/>
</dbReference>
<dbReference type="SUPFAM" id="SSF52833">
    <property type="entry name" value="Thioredoxin-like"/>
    <property type="match status" value="1"/>
</dbReference>
<dbReference type="Proteomes" id="UP000664169">
    <property type="component" value="Unassembled WGS sequence"/>
</dbReference>
<protein>
    <submittedName>
        <fullName evidence="1">Uncharacterized protein</fullName>
    </submittedName>
</protein>
<proteinExistence type="predicted"/>
<dbReference type="InterPro" id="IPR036249">
    <property type="entry name" value="Thioredoxin-like_sf"/>
</dbReference>
<reference evidence="1" key="1">
    <citation type="submission" date="2021-03" db="EMBL/GenBank/DDBJ databases">
        <authorList>
            <person name="Tagirdzhanova G."/>
        </authorList>
    </citation>
    <scope>NUCLEOTIDE SEQUENCE</scope>
</reference>
<keyword evidence="2" id="KW-1185">Reference proteome</keyword>